<reference evidence="3" key="1">
    <citation type="journal article" date="2019" name="Int. J. Syst. Evol. Microbiol.">
        <title>The Global Catalogue of Microorganisms (GCM) 10K type strain sequencing project: providing services to taxonomists for standard genome sequencing and annotation.</title>
        <authorList>
            <consortium name="The Broad Institute Genomics Platform"/>
            <consortium name="The Broad Institute Genome Sequencing Center for Infectious Disease"/>
            <person name="Wu L."/>
            <person name="Ma J."/>
        </authorList>
    </citation>
    <scope>NUCLEOTIDE SEQUENCE [LARGE SCALE GENOMIC DNA]</scope>
    <source>
        <strain evidence="3">JCM 16548</strain>
    </source>
</reference>
<keyword evidence="1" id="KW-0812">Transmembrane</keyword>
<keyword evidence="1" id="KW-1133">Transmembrane helix</keyword>
<protein>
    <recommendedName>
        <fullName evidence="4">Ig-like domain-containing protein</fullName>
    </recommendedName>
</protein>
<evidence type="ECO:0008006" key="4">
    <source>
        <dbReference type="Google" id="ProtNLM"/>
    </source>
</evidence>
<keyword evidence="3" id="KW-1185">Reference proteome</keyword>
<sequence length="121" mass="12653">MAVRTALQEGGLIWLQALSLSDVEADTEAGTEGQMTALHATDVGRARQPVRPLIIGLVCVLGVVGGVFTVQAIPRVEWTRQCSVAGGRVVSHAGGNEPYLAHGSVISYTCEGPDGQISSWP</sequence>
<comment type="caution">
    <text evidence="2">The sequence shown here is derived from an EMBL/GenBank/DDBJ whole genome shotgun (WGS) entry which is preliminary data.</text>
</comment>
<proteinExistence type="predicted"/>
<gene>
    <name evidence="2" type="ORF">GCM10022204_10940</name>
</gene>
<evidence type="ECO:0000313" key="2">
    <source>
        <dbReference type="EMBL" id="GAA3696785.1"/>
    </source>
</evidence>
<evidence type="ECO:0000313" key="3">
    <source>
        <dbReference type="Proteomes" id="UP001500051"/>
    </source>
</evidence>
<feature type="transmembrane region" description="Helical" evidence="1">
    <location>
        <begin position="53"/>
        <end position="73"/>
    </location>
</feature>
<organism evidence="2 3">
    <name type="scientific">Microlunatus aurantiacus</name>
    <dbReference type="NCBI Taxonomy" id="446786"/>
    <lineage>
        <taxon>Bacteria</taxon>
        <taxon>Bacillati</taxon>
        <taxon>Actinomycetota</taxon>
        <taxon>Actinomycetes</taxon>
        <taxon>Propionibacteriales</taxon>
        <taxon>Propionibacteriaceae</taxon>
        <taxon>Microlunatus</taxon>
    </lineage>
</organism>
<evidence type="ECO:0000256" key="1">
    <source>
        <dbReference type="SAM" id="Phobius"/>
    </source>
</evidence>
<dbReference type="EMBL" id="BAAAYX010000002">
    <property type="protein sequence ID" value="GAA3696785.1"/>
    <property type="molecule type" value="Genomic_DNA"/>
</dbReference>
<name>A0ABP7CYF7_9ACTN</name>
<keyword evidence="1" id="KW-0472">Membrane</keyword>
<accession>A0ABP7CYF7</accession>
<dbReference type="Proteomes" id="UP001500051">
    <property type="component" value="Unassembled WGS sequence"/>
</dbReference>